<dbReference type="GO" id="GO:0006865">
    <property type="term" value="P:amino acid transport"/>
    <property type="evidence" value="ECO:0007669"/>
    <property type="project" value="InterPro"/>
</dbReference>
<dbReference type="OrthoDB" id="121309at2157"/>
<feature type="transmembrane region" description="Helical" evidence="6">
    <location>
        <begin position="68"/>
        <end position="92"/>
    </location>
</feature>
<dbReference type="Proteomes" id="UP000657075">
    <property type="component" value="Unassembled WGS sequence"/>
</dbReference>
<dbReference type="RefSeq" id="WP_188603706.1">
    <property type="nucleotide sequence ID" value="NZ_AP026830.1"/>
</dbReference>
<feature type="transmembrane region" description="Helical" evidence="6">
    <location>
        <begin position="12"/>
        <end position="31"/>
    </location>
</feature>
<reference evidence="10" key="3">
    <citation type="submission" date="2022-09" db="EMBL/GenBank/DDBJ databases">
        <title>Complete genome sequence of Vulcanisaeta souniana.</title>
        <authorList>
            <person name="Kato S."/>
            <person name="Itoh T."/>
            <person name="Ohkuma M."/>
        </authorList>
    </citation>
    <scope>NUCLEOTIDE SEQUENCE [LARGE SCALE GENOMIC DNA]</scope>
    <source>
        <strain evidence="10">JCM 11219</strain>
    </source>
</reference>
<dbReference type="Proteomes" id="UP001060771">
    <property type="component" value="Chromosome"/>
</dbReference>
<comment type="subcellular location">
    <subcellularLocation>
        <location evidence="1">Cell membrane</location>
        <topology evidence="1">Multi-pass membrane protein</topology>
    </subcellularLocation>
</comment>
<keyword evidence="3 6" id="KW-0812">Transmembrane</keyword>
<dbReference type="EMBL" id="BMNM01000008">
    <property type="protein sequence ID" value="GGI82325.1"/>
    <property type="molecule type" value="Genomic_DNA"/>
</dbReference>
<evidence type="ECO:0000313" key="9">
    <source>
        <dbReference type="Proteomes" id="UP000657075"/>
    </source>
</evidence>
<evidence type="ECO:0000256" key="5">
    <source>
        <dbReference type="ARBA" id="ARBA00023136"/>
    </source>
</evidence>
<evidence type="ECO:0000256" key="2">
    <source>
        <dbReference type="ARBA" id="ARBA00022475"/>
    </source>
</evidence>
<gene>
    <name evidence="8" type="ORF">GCM10007112_18830</name>
    <name evidence="7" type="ORF">Vsou_18560</name>
</gene>
<proteinExistence type="predicted"/>
<reference evidence="8" key="2">
    <citation type="submission" date="2020-09" db="EMBL/GenBank/DDBJ databases">
        <authorList>
            <person name="Sun Q."/>
            <person name="Ohkuma M."/>
        </authorList>
    </citation>
    <scope>NUCLEOTIDE SEQUENCE</scope>
    <source>
        <strain evidence="8">JCM 11219</strain>
    </source>
</reference>
<keyword evidence="4 6" id="KW-1133">Transmembrane helix</keyword>
<reference evidence="8" key="1">
    <citation type="journal article" date="2014" name="Int. J. Syst. Evol. Microbiol.">
        <title>Complete genome sequence of Corynebacterium casei LMG S-19264T (=DSM 44701T), isolated from a smear-ripened cheese.</title>
        <authorList>
            <consortium name="US DOE Joint Genome Institute (JGI-PGF)"/>
            <person name="Walter F."/>
            <person name="Albersmeier A."/>
            <person name="Kalinowski J."/>
            <person name="Ruckert C."/>
        </authorList>
    </citation>
    <scope>NUCLEOTIDE SEQUENCE</scope>
    <source>
        <strain evidence="8">JCM 11219</strain>
    </source>
</reference>
<dbReference type="AlphaFoldDB" id="A0A830E359"/>
<dbReference type="EMBL" id="AP026830">
    <property type="protein sequence ID" value="BDR92763.1"/>
    <property type="molecule type" value="Genomic_DNA"/>
</dbReference>
<dbReference type="GO" id="GO:0005886">
    <property type="term" value="C:plasma membrane"/>
    <property type="evidence" value="ECO:0007669"/>
    <property type="project" value="UniProtKB-SubCell"/>
</dbReference>
<reference evidence="7" key="4">
    <citation type="journal article" date="2023" name="Microbiol. Resour. Announc.">
        <title>Complete Genome Sequence of Vulcanisaeta souniana Strain IC-059, a Hyperthermophilic Archaeon Isolated from Hot Spring Water in Japan.</title>
        <authorList>
            <person name="Kato S."/>
            <person name="Itoh T."/>
            <person name="Wu L."/>
            <person name="Ma J."/>
            <person name="Ohkuma M."/>
        </authorList>
    </citation>
    <scope>NUCLEOTIDE SEQUENCE</scope>
    <source>
        <strain evidence="7">JCM 11219</strain>
    </source>
</reference>
<dbReference type="PANTHER" id="PTHR38825:SF2">
    <property type="entry name" value="LYSINE TRANSPORTER LYSE"/>
    <property type="match status" value="1"/>
</dbReference>
<evidence type="ECO:0000256" key="3">
    <source>
        <dbReference type="ARBA" id="ARBA00022692"/>
    </source>
</evidence>
<feature type="transmembrane region" description="Helical" evidence="6">
    <location>
        <begin position="43"/>
        <end position="62"/>
    </location>
</feature>
<protein>
    <submittedName>
        <fullName evidence="8">Lysine transporter LysE</fullName>
    </submittedName>
</protein>
<feature type="transmembrane region" description="Helical" evidence="6">
    <location>
        <begin position="104"/>
        <end position="125"/>
    </location>
</feature>
<evidence type="ECO:0000313" key="10">
    <source>
        <dbReference type="Proteomes" id="UP001060771"/>
    </source>
</evidence>
<sequence>MLQQFYDFALGMAFGFLLAAPPGPMNALIAAEATRSPIHGTSVGLGAMSADGILMVITYFFSRVLGYYAHYLYFVGFAVMIYLAVSILRSTFSPRNSGSNRSPFLNYFMGVSMGLTNPYQVFWWLTAGLSFMSIFGIFSVVGLFTAILIWVLVFPYAVYVGKVYGGSRVDFAVKLISALGIMAFAIYILANALWLLT</sequence>
<keyword evidence="2" id="KW-1003">Cell membrane</keyword>
<feature type="transmembrane region" description="Helical" evidence="6">
    <location>
        <begin position="131"/>
        <end position="159"/>
    </location>
</feature>
<name>A0A830E359_9CREN</name>
<dbReference type="PANTHER" id="PTHR38825">
    <property type="entry name" value="LYSINE EXPORTER PROTEIN (LYSE/YGGA)"/>
    <property type="match status" value="1"/>
</dbReference>
<evidence type="ECO:0000313" key="8">
    <source>
        <dbReference type="EMBL" id="GGI82325.1"/>
    </source>
</evidence>
<accession>A0A830E359</accession>
<evidence type="ECO:0000256" key="6">
    <source>
        <dbReference type="SAM" id="Phobius"/>
    </source>
</evidence>
<organism evidence="8 9">
    <name type="scientific">Vulcanisaeta souniana JCM 11219</name>
    <dbReference type="NCBI Taxonomy" id="1293586"/>
    <lineage>
        <taxon>Archaea</taxon>
        <taxon>Thermoproteota</taxon>
        <taxon>Thermoprotei</taxon>
        <taxon>Thermoproteales</taxon>
        <taxon>Thermoproteaceae</taxon>
        <taxon>Vulcanisaeta</taxon>
    </lineage>
</organism>
<keyword evidence="10" id="KW-1185">Reference proteome</keyword>
<keyword evidence="5 6" id="KW-0472">Membrane</keyword>
<evidence type="ECO:0000256" key="4">
    <source>
        <dbReference type="ARBA" id="ARBA00022989"/>
    </source>
</evidence>
<dbReference type="InterPro" id="IPR001123">
    <property type="entry name" value="LeuE-type"/>
</dbReference>
<evidence type="ECO:0000256" key="1">
    <source>
        <dbReference type="ARBA" id="ARBA00004651"/>
    </source>
</evidence>
<evidence type="ECO:0000313" key="7">
    <source>
        <dbReference type="EMBL" id="BDR92763.1"/>
    </source>
</evidence>
<dbReference type="GeneID" id="76207396"/>
<feature type="transmembrane region" description="Helical" evidence="6">
    <location>
        <begin position="171"/>
        <end position="196"/>
    </location>
</feature>
<dbReference type="Pfam" id="PF01810">
    <property type="entry name" value="LysE"/>
    <property type="match status" value="1"/>
</dbReference>